<reference evidence="1 2" key="2">
    <citation type="submission" date="2018-11" db="EMBL/GenBank/DDBJ databases">
        <authorList>
            <consortium name="Pathogen Informatics"/>
        </authorList>
    </citation>
    <scope>NUCLEOTIDE SEQUENCE [LARGE SCALE GENOMIC DNA]</scope>
</reference>
<organism evidence="2 3">
    <name type="scientific">Toxocara canis</name>
    <name type="common">Canine roundworm</name>
    <dbReference type="NCBI Taxonomy" id="6265"/>
    <lineage>
        <taxon>Eukaryota</taxon>
        <taxon>Metazoa</taxon>
        <taxon>Ecdysozoa</taxon>
        <taxon>Nematoda</taxon>
        <taxon>Chromadorea</taxon>
        <taxon>Rhabditida</taxon>
        <taxon>Spirurina</taxon>
        <taxon>Ascaridomorpha</taxon>
        <taxon>Ascaridoidea</taxon>
        <taxon>Toxocaridae</taxon>
        <taxon>Toxocara</taxon>
    </lineage>
</organism>
<evidence type="ECO:0000313" key="3">
    <source>
        <dbReference type="WBParaSite" id="TCNE_0000432401-mRNA-1"/>
    </source>
</evidence>
<evidence type="ECO:0000313" key="2">
    <source>
        <dbReference type="Proteomes" id="UP000050794"/>
    </source>
</evidence>
<reference evidence="3" key="1">
    <citation type="submission" date="2016-06" db="UniProtKB">
        <authorList>
            <consortium name="WormBaseParasite"/>
        </authorList>
    </citation>
    <scope>IDENTIFICATION</scope>
</reference>
<dbReference type="EMBL" id="UYWY01007069">
    <property type="protein sequence ID" value="VDM30040.1"/>
    <property type="molecule type" value="Genomic_DNA"/>
</dbReference>
<dbReference type="AlphaFoldDB" id="A0A183U754"/>
<evidence type="ECO:0000313" key="1">
    <source>
        <dbReference type="EMBL" id="VDM30040.1"/>
    </source>
</evidence>
<dbReference type="WBParaSite" id="TCNE_0000432401-mRNA-1">
    <property type="protein sequence ID" value="TCNE_0000432401-mRNA-1"/>
    <property type="gene ID" value="TCNE_0000432401"/>
</dbReference>
<proteinExistence type="predicted"/>
<protein>
    <submittedName>
        <fullName evidence="3">CN hydrolase domain-containing protein</fullName>
    </submittedName>
</protein>
<gene>
    <name evidence="1" type="ORF">TCNE_LOCUS4323</name>
</gene>
<keyword evidence="2" id="KW-1185">Reference proteome</keyword>
<accession>A0A183U754</accession>
<sequence length="180" mass="19672">MIKDNVASLFVYDGAFDYSGVEVVDSIKDLLQDNVRVEGINASLFSGFDPSAKAHEITLLAAEGKMLKFITGFPEIQLPRYSTSSSAIKEGQLFPQDKFPSWAAMQNYLYSGSAIVLTSGVIKCEDGTVREVREGGWLSYIGEDIEVALSAIEVPLRISDTSIGVNSCQRNKLHLKTSLL</sequence>
<name>A0A183U754_TOXCA</name>
<dbReference type="Proteomes" id="UP000050794">
    <property type="component" value="Unassembled WGS sequence"/>
</dbReference>